<comment type="caution">
    <text evidence="2">The sequence shown here is derived from an EMBL/GenBank/DDBJ whole genome shotgun (WGS) entry which is preliminary data.</text>
</comment>
<dbReference type="AlphaFoldDB" id="A0A8J6HRB8"/>
<dbReference type="Proteomes" id="UP000719412">
    <property type="component" value="Unassembled WGS sequence"/>
</dbReference>
<feature type="compositionally biased region" description="Basic and acidic residues" evidence="1">
    <location>
        <begin position="122"/>
        <end position="139"/>
    </location>
</feature>
<organism evidence="2 3">
    <name type="scientific">Tenebrio molitor</name>
    <name type="common">Yellow mealworm beetle</name>
    <dbReference type="NCBI Taxonomy" id="7067"/>
    <lineage>
        <taxon>Eukaryota</taxon>
        <taxon>Metazoa</taxon>
        <taxon>Ecdysozoa</taxon>
        <taxon>Arthropoda</taxon>
        <taxon>Hexapoda</taxon>
        <taxon>Insecta</taxon>
        <taxon>Pterygota</taxon>
        <taxon>Neoptera</taxon>
        <taxon>Endopterygota</taxon>
        <taxon>Coleoptera</taxon>
        <taxon>Polyphaga</taxon>
        <taxon>Cucujiformia</taxon>
        <taxon>Tenebrionidae</taxon>
        <taxon>Tenebrio</taxon>
    </lineage>
</organism>
<feature type="region of interest" description="Disordered" evidence="1">
    <location>
        <begin position="111"/>
        <end position="178"/>
    </location>
</feature>
<evidence type="ECO:0000313" key="2">
    <source>
        <dbReference type="EMBL" id="KAH0818848.1"/>
    </source>
</evidence>
<protein>
    <submittedName>
        <fullName evidence="2">Uncharacterized protein</fullName>
    </submittedName>
</protein>
<proteinExistence type="predicted"/>
<accession>A0A8J6HRB8</accession>
<sequence length="178" mass="20609">MMIGYDIWDRFTMEHFPLSQSMNLTPSFFARDRTFTFTMVKYIEHVPNDVFQITVACPSRLNTEHTGRARIQNTHHQRDKMQKTHCCAWQINQTNGSGEDEENVLVVAKSNDEEGHEEGDGDQGKENYSDTNKEKDGKSQVETIKQNYDGRVQKCGDSNKQNDDDQTESSQKKIFLMF</sequence>
<evidence type="ECO:0000256" key="1">
    <source>
        <dbReference type="SAM" id="MobiDB-lite"/>
    </source>
</evidence>
<gene>
    <name evidence="2" type="ORF">GEV33_003943</name>
</gene>
<evidence type="ECO:0000313" key="3">
    <source>
        <dbReference type="Proteomes" id="UP000719412"/>
    </source>
</evidence>
<dbReference type="EMBL" id="JABDTM020016486">
    <property type="protein sequence ID" value="KAH0818848.1"/>
    <property type="molecule type" value="Genomic_DNA"/>
</dbReference>
<reference evidence="2" key="2">
    <citation type="submission" date="2021-08" db="EMBL/GenBank/DDBJ databases">
        <authorList>
            <person name="Eriksson T."/>
        </authorList>
    </citation>
    <scope>NUCLEOTIDE SEQUENCE</scope>
    <source>
        <strain evidence="2">Stoneville</strain>
        <tissue evidence="2">Whole head</tissue>
    </source>
</reference>
<reference evidence="2" key="1">
    <citation type="journal article" date="2020" name="J Insects Food Feed">
        <title>The yellow mealworm (Tenebrio molitor) genome: a resource for the emerging insects as food and feed industry.</title>
        <authorList>
            <person name="Eriksson T."/>
            <person name="Andere A."/>
            <person name="Kelstrup H."/>
            <person name="Emery V."/>
            <person name="Picard C."/>
        </authorList>
    </citation>
    <scope>NUCLEOTIDE SEQUENCE</scope>
    <source>
        <strain evidence="2">Stoneville</strain>
        <tissue evidence="2">Whole head</tissue>
    </source>
</reference>
<keyword evidence="3" id="KW-1185">Reference proteome</keyword>
<name>A0A8J6HRB8_TENMO</name>